<reference evidence="1" key="1">
    <citation type="journal article" date="2014" name="Int. J. Syst. Evol. Microbiol.">
        <title>Complete genome of a new Firmicutes species belonging to the dominant human colonic microbiota ('Ruminococcus bicirculans') reveals two chromosomes and a selective capacity to utilize plant glucans.</title>
        <authorList>
            <consortium name="NISC Comparative Sequencing Program"/>
            <person name="Wegmann U."/>
            <person name="Louis P."/>
            <person name="Goesmann A."/>
            <person name="Henrissat B."/>
            <person name="Duncan S.H."/>
            <person name="Flint H.J."/>
        </authorList>
    </citation>
    <scope>NUCLEOTIDE SEQUENCE</scope>
    <source>
        <strain evidence="1">CECT 7703</strain>
    </source>
</reference>
<gene>
    <name evidence="1" type="ORF">QWZ03_11395</name>
</gene>
<dbReference type="EMBL" id="JAUFPU010000009">
    <property type="protein sequence ID" value="MDN3577370.1"/>
    <property type="molecule type" value="Genomic_DNA"/>
</dbReference>
<keyword evidence="2" id="KW-1185">Reference proteome</keyword>
<proteinExistence type="predicted"/>
<protein>
    <submittedName>
        <fullName evidence="1">Uncharacterized protein</fullName>
    </submittedName>
</protein>
<evidence type="ECO:0000313" key="1">
    <source>
        <dbReference type="EMBL" id="MDN3577370.1"/>
    </source>
</evidence>
<name>A0ABT8B6J7_9NEIS</name>
<reference evidence="1" key="2">
    <citation type="submission" date="2023-06" db="EMBL/GenBank/DDBJ databases">
        <authorList>
            <person name="Lucena T."/>
            <person name="Sun Q."/>
        </authorList>
    </citation>
    <scope>NUCLEOTIDE SEQUENCE</scope>
    <source>
        <strain evidence="1">CECT 7703</strain>
    </source>
</reference>
<accession>A0ABT8B6J7</accession>
<comment type="caution">
    <text evidence="1">The sequence shown here is derived from an EMBL/GenBank/DDBJ whole genome shotgun (WGS) entry which is preliminary data.</text>
</comment>
<evidence type="ECO:0000313" key="2">
    <source>
        <dbReference type="Proteomes" id="UP001180081"/>
    </source>
</evidence>
<organism evidence="1 2">
    <name type="scientific">Chitinimonas viridis</name>
    <dbReference type="NCBI Taxonomy" id="664880"/>
    <lineage>
        <taxon>Bacteria</taxon>
        <taxon>Pseudomonadati</taxon>
        <taxon>Pseudomonadota</taxon>
        <taxon>Betaproteobacteria</taxon>
        <taxon>Neisseriales</taxon>
        <taxon>Chitinibacteraceae</taxon>
        <taxon>Chitinimonas</taxon>
    </lineage>
</organism>
<sequence>MKDLELEFIGDEPPLAGRICQGLVVLESWEDGRLVEPLHTLFICINSQWHKLYFQWHIIHWRISDAPDLPLTQPPEEGFLLKPVDLAAQFDLLGVTLVKVRYDPVQYGAETSIEFANSKELVMNSANDLSTYRLVEHSS</sequence>
<dbReference type="Proteomes" id="UP001180081">
    <property type="component" value="Unassembled WGS sequence"/>
</dbReference>
<dbReference type="RefSeq" id="WP_290332831.1">
    <property type="nucleotide sequence ID" value="NZ_JAUFPU010000009.1"/>
</dbReference>